<name>A0ACC0UMB8_9AGAM</name>
<reference evidence="1" key="1">
    <citation type="submission" date="2021-03" db="EMBL/GenBank/DDBJ databases">
        <title>Evolutionary priming and transition to the ectomycorrhizal habit in an iconic lineage of mushroom-forming fungi: is preadaptation a requirement?</title>
        <authorList>
            <consortium name="DOE Joint Genome Institute"/>
            <person name="Looney B.P."/>
            <person name="Miyauchi S."/>
            <person name="Morin E."/>
            <person name="Drula E."/>
            <person name="Courty P.E."/>
            <person name="Chicoki N."/>
            <person name="Fauchery L."/>
            <person name="Kohler A."/>
            <person name="Kuo A."/>
            <person name="LaButti K."/>
            <person name="Pangilinan J."/>
            <person name="Lipzen A."/>
            <person name="Riley R."/>
            <person name="Andreopoulos W."/>
            <person name="He G."/>
            <person name="Johnson J."/>
            <person name="Barry K.W."/>
            <person name="Grigoriev I.V."/>
            <person name="Nagy L."/>
            <person name="Hibbett D."/>
            <person name="Henrissat B."/>
            <person name="Matheny P.B."/>
            <person name="Labbe J."/>
            <person name="Martin A.F."/>
        </authorList>
    </citation>
    <scope>NUCLEOTIDE SEQUENCE</scope>
    <source>
        <strain evidence="1">BPL698</strain>
    </source>
</reference>
<dbReference type="EMBL" id="JAGFNK010000011">
    <property type="protein sequence ID" value="KAI9512247.1"/>
    <property type="molecule type" value="Genomic_DNA"/>
</dbReference>
<dbReference type="Proteomes" id="UP001207468">
    <property type="component" value="Unassembled WGS sequence"/>
</dbReference>
<gene>
    <name evidence="1" type="ORF">F5148DRAFT_59582</name>
</gene>
<accession>A0ACC0UMB8</accession>
<organism evidence="1 2">
    <name type="scientific">Russula earlei</name>
    <dbReference type="NCBI Taxonomy" id="71964"/>
    <lineage>
        <taxon>Eukaryota</taxon>
        <taxon>Fungi</taxon>
        <taxon>Dikarya</taxon>
        <taxon>Basidiomycota</taxon>
        <taxon>Agaricomycotina</taxon>
        <taxon>Agaricomycetes</taxon>
        <taxon>Russulales</taxon>
        <taxon>Russulaceae</taxon>
        <taxon>Russula</taxon>
    </lineage>
</organism>
<evidence type="ECO:0000313" key="2">
    <source>
        <dbReference type="Proteomes" id="UP001207468"/>
    </source>
</evidence>
<comment type="caution">
    <text evidence="1">The sequence shown here is derived from an EMBL/GenBank/DDBJ whole genome shotgun (WGS) entry which is preliminary data.</text>
</comment>
<evidence type="ECO:0000313" key="1">
    <source>
        <dbReference type="EMBL" id="KAI9512247.1"/>
    </source>
</evidence>
<keyword evidence="2" id="KW-1185">Reference proteome</keyword>
<sequence length="224" mass="25327">MDRFVVSQNPAYKKNHGKNSVDNKYEPYDPSSTGSSNGGSVSKACTQRTLTRHLLNTLTDESNPITHSDIGIRSDHVVSITKGHQRSDGRGQRQGYVRMRNQKLKQQRETVVLGVLNNTRVYVNGYLRDTTDIEMKRIITEAGGQALQSASNATHIITSEHLSGAKAHKMFTTSQVYIVRPEWVTDSIAAGRRLREEKYMLDVHVTRRAEAEGRRPDLHTRQRQ</sequence>
<protein>
    <submittedName>
        <fullName evidence="1">Uncharacterized protein</fullName>
    </submittedName>
</protein>
<proteinExistence type="predicted"/>